<sequence length="93" mass="10565">MVVEDFTLSDSDIVHLPCPPETNIFHVLDVSENRITDVIFQNCSSLVHLETLNLRRNKLEELAKIFQCALVYKDAVAVDADQVSNKKDDHPRS</sequence>
<accession>A0AAV7WPY2</accession>
<evidence type="ECO:0000313" key="2">
    <source>
        <dbReference type="Proteomes" id="UP001066276"/>
    </source>
</evidence>
<dbReference type="InterPro" id="IPR001611">
    <property type="entry name" value="Leu-rich_rpt"/>
</dbReference>
<dbReference type="Gene3D" id="3.80.10.10">
    <property type="entry name" value="Ribonuclease Inhibitor"/>
    <property type="match status" value="1"/>
</dbReference>
<organism evidence="1 2">
    <name type="scientific">Pleurodeles waltl</name>
    <name type="common">Iberian ribbed newt</name>
    <dbReference type="NCBI Taxonomy" id="8319"/>
    <lineage>
        <taxon>Eukaryota</taxon>
        <taxon>Metazoa</taxon>
        <taxon>Chordata</taxon>
        <taxon>Craniata</taxon>
        <taxon>Vertebrata</taxon>
        <taxon>Euteleostomi</taxon>
        <taxon>Amphibia</taxon>
        <taxon>Batrachia</taxon>
        <taxon>Caudata</taxon>
        <taxon>Salamandroidea</taxon>
        <taxon>Salamandridae</taxon>
        <taxon>Pleurodelinae</taxon>
        <taxon>Pleurodeles</taxon>
    </lineage>
</organism>
<comment type="caution">
    <text evidence="1">The sequence shown here is derived from an EMBL/GenBank/DDBJ whole genome shotgun (WGS) entry which is preliminary data.</text>
</comment>
<name>A0AAV7WPY2_PLEWA</name>
<dbReference type="InterPro" id="IPR032675">
    <property type="entry name" value="LRR_dom_sf"/>
</dbReference>
<dbReference type="PROSITE" id="PS51450">
    <property type="entry name" value="LRR"/>
    <property type="match status" value="1"/>
</dbReference>
<protein>
    <submittedName>
        <fullName evidence="1">Uncharacterized protein</fullName>
    </submittedName>
</protein>
<dbReference type="Proteomes" id="UP001066276">
    <property type="component" value="Chromosome 1_1"/>
</dbReference>
<dbReference type="EMBL" id="JANPWB010000001">
    <property type="protein sequence ID" value="KAJ1214741.1"/>
    <property type="molecule type" value="Genomic_DNA"/>
</dbReference>
<dbReference type="AlphaFoldDB" id="A0AAV7WPY2"/>
<proteinExistence type="predicted"/>
<evidence type="ECO:0000313" key="1">
    <source>
        <dbReference type="EMBL" id="KAJ1214741.1"/>
    </source>
</evidence>
<keyword evidence="2" id="KW-1185">Reference proteome</keyword>
<dbReference type="SUPFAM" id="SSF52058">
    <property type="entry name" value="L domain-like"/>
    <property type="match status" value="1"/>
</dbReference>
<reference evidence="1" key="1">
    <citation type="journal article" date="2022" name="bioRxiv">
        <title>Sequencing and chromosome-scale assembly of the giantPleurodeles waltlgenome.</title>
        <authorList>
            <person name="Brown T."/>
            <person name="Elewa A."/>
            <person name="Iarovenko S."/>
            <person name="Subramanian E."/>
            <person name="Araus A.J."/>
            <person name="Petzold A."/>
            <person name="Susuki M."/>
            <person name="Suzuki K.-i.T."/>
            <person name="Hayashi T."/>
            <person name="Toyoda A."/>
            <person name="Oliveira C."/>
            <person name="Osipova E."/>
            <person name="Leigh N.D."/>
            <person name="Simon A."/>
            <person name="Yun M.H."/>
        </authorList>
    </citation>
    <scope>NUCLEOTIDE SEQUENCE</scope>
    <source>
        <strain evidence="1">20211129_DDA</strain>
        <tissue evidence="1">Liver</tissue>
    </source>
</reference>
<dbReference type="Pfam" id="PF00560">
    <property type="entry name" value="LRR_1"/>
    <property type="match status" value="1"/>
</dbReference>
<gene>
    <name evidence="1" type="ORF">NDU88_002358</name>
</gene>